<feature type="chain" id="PRO_5047404180" description="Lipoprotein" evidence="1">
    <location>
        <begin position="22"/>
        <end position="115"/>
    </location>
</feature>
<keyword evidence="1" id="KW-0732">Signal</keyword>
<sequence length="115" mass="12588">MKKILMLLTLLTLSSVTLGCASTTLSNAGKEVKILKHLSISELDSYDEVGTISCNFGFNFRSSSDNIKQCRDDLRNKSAQIGASILIIDHQQLGNSNDCPNCITMTGTVYKLRSQ</sequence>
<dbReference type="Proteomes" id="UP001157138">
    <property type="component" value="Unassembled WGS sequence"/>
</dbReference>
<proteinExistence type="predicted"/>
<accession>A0ABQ6F549</accession>
<organism evidence="2 3">
    <name type="scientific">Vibrio zhanjiangensis</name>
    <dbReference type="NCBI Taxonomy" id="1046128"/>
    <lineage>
        <taxon>Bacteria</taxon>
        <taxon>Pseudomonadati</taxon>
        <taxon>Pseudomonadota</taxon>
        <taxon>Gammaproteobacteria</taxon>
        <taxon>Vibrionales</taxon>
        <taxon>Vibrionaceae</taxon>
        <taxon>Vibrio</taxon>
    </lineage>
</organism>
<dbReference type="PROSITE" id="PS51257">
    <property type="entry name" value="PROKAR_LIPOPROTEIN"/>
    <property type="match status" value="1"/>
</dbReference>
<name>A0ABQ6F549_9VIBR</name>
<evidence type="ECO:0008006" key="4">
    <source>
        <dbReference type="Google" id="ProtNLM"/>
    </source>
</evidence>
<feature type="signal peptide" evidence="1">
    <location>
        <begin position="1"/>
        <end position="21"/>
    </location>
</feature>
<dbReference type="EMBL" id="BSPW01000084">
    <property type="protein sequence ID" value="GLT19827.1"/>
    <property type="molecule type" value="Genomic_DNA"/>
</dbReference>
<evidence type="ECO:0000313" key="2">
    <source>
        <dbReference type="EMBL" id="GLT19827.1"/>
    </source>
</evidence>
<reference evidence="3" key="1">
    <citation type="journal article" date="2019" name="Int. J. Syst. Evol. Microbiol.">
        <title>The Global Catalogue of Microorganisms (GCM) 10K type strain sequencing project: providing services to taxonomists for standard genome sequencing and annotation.</title>
        <authorList>
            <consortium name="The Broad Institute Genomics Platform"/>
            <consortium name="The Broad Institute Genome Sequencing Center for Infectious Disease"/>
            <person name="Wu L."/>
            <person name="Ma J."/>
        </authorList>
    </citation>
    <scope>NUCLEOTIDE SEQUENCE [LARGE SCALE GENOMIC DNA]</scope>
    <source>
        <strain evidence="3">NBRC 108723</strain>
    </source>
</reference>
<protein>
    <recommendedName>
        <fullName evidence="4">Lipoprotein</fullName>
    </recommendedName>
</protein>
<comment type="caution">
    <text evidence="2">The sequence shown here is derived from an EMBL/GenBank/DDBJ whole genome shotgun (WGS) entry which is preliminary data.</text>
</comment>
<gene>
    <name evidence="2" type="ORF">GCM10007938_36100</name>
</gene>
<evidence type="ECO:0000313" key="3">
    <source>
        <dbReference type="Proteomes" id="UP001157138"/>
    </source>
</evidence>
<keyword evidence="3" id="KW-1185">Reference proteome</keyword>
<evidence type="ECO:0000256" key="1">
    <source>
        <dbReference type="SAM" id="SignalP"/>
    </source>
</evidence>